<dbReference type="Gene3D" id="3.40.605.10">
    <property type="entry name" value="Aldehyde Dehydrogenase, Chain A, domain 1"/>
    <property type="match status" value="1"/>
</dbReference>
<sequence>MKAAADSNLKRVTLELGGKSPLIIFSDCDIDHAIETATMGVWANQGQICCAASRTFVDAKIYGEFIKRAKEKAEKRVLGDPFQLNTEQGPQIDDGQFKKILSYIDIGQKEGAQLVTGGKPFGDQGYFIQPTIFKDVKENMRIAQEEIFGPVMSVIKFDSLEDLVEKANNTIYGLAAGVITKDIDKALYVANNIRAGVVWVNTFLAFDPASPFGGFKQSGIGREMGEYGLEAYTEVKTVYIKVSEKNS</sequence>
<dbReference type="Pfam" id="PF00171">
    <property type="entry name" value="Aldedh"/>
    <property type="match status" value="1"/>
</dbReference>
<evidence type="ECO:0000256" key="3">
    <source>
        <dbReference type="PROSITE-ProRule" id="PRU10007"/>
    </source>
</evidence>
<dbReference type="GO" id="GO:0016620">
    <property type="term" value="F:oxidoreductase activity, acting on the aldehyde or oxo group of donors, NAD or NADP as acceptor"/>
    <property type="evidence" value="ECO:0007669"/>
    <property type="project" value="InterPro"/>
</dbReference>
<keyword evidence="6" id="KW-1185">Reference proteome</keyword>
<dbReference type="Gene3D" id="3.40.309.10">
    <property type="entry name" value="Aldehyde Dehydrogenase, Chain A, domain 2"/>
    <property type="match status" value="1"/>
</dbReference>
<comment type="similarity">
    <text evidence="1 4">Belongs to the aldehyde dehydrogenase family.</text>
</comment>
<evidence type="ECO:0000313" key="7">
    <source>
        <dbReference type="WBParaSite" id="ACRNAN_scaffold2494.g14975.t1"/>
    </source>
</evidence>
<keyword evidence="2 4" id="KW-0560">Oxidoreductase</keyword>
<feature type="active site" evidence="3">
    <location>
        <position position="15"/>
    </location>
</feature>
<dbReference type="InterPro" id="IPR015590">
    <property type="entry name" value="Aldehyde_DH_dom"/>
</dbReference>
<dbReference type="WBParaSite" id="ACRNAN_scaffold2494.g14975.t1">
    <property type="protein sequence ID" value="ACRNAN_scaffold2494.g14975.t1"/>
    <property type="gene ID" value="ACRNAN_scaffold2494.g14975"/>
</dbReference>
<dbReference type="FunFam" id="3.40.605.10:FF:000026">
    <property type="entry name" value="Aldehyde dehydrogenase, putative"/>
    <property type="match status" value="1"/>
</dbReference>
<dbReference type="Proteomes" id="UP000887540">
    <property type="component" value="Unplaced"/>
</dbReference>
<dbReference type="AlphaFoldDB" id="A0A914DFW9"/>
<dbReference type="InterPro" id="IPR016161">
    <property type="entry name" value="Ald_DH/histidinol_DH"/>
</dbReference>
<dbReference type="InterPro" id="IPR029510">
    <property type="entry name" value="Ald_DH_CS_GLU"/>
</dbReference>
<evidence type="ECO:0000259" key="5">
    <source>
        <dbReference type="Pfam" id="PF00171"/>
    </source>
</evidence>
<dbReference type="PROSITE" id="PS00687">
    <property type="entry name" value="ALDEHYDE_DEHYDR_GLU"/>
    <property type="match status" value="1"/>
</dbReference>
<feature type="domain" description="Aldehyde dehydrogenase" evidence="5">
    <location>
        <begin position="3"/>
        <end position="238"/>
    </location>
</feature>
<organism evidence="6 7">
    <name type="scientific">Acrobeloides nanus</name>
    <dbReference type="NCBI Taxonomy" id="290746"/>
    <lineage>
        <taxon>Eukaryota</taxon>
        <taxon>Metazoa</taxon>
        <taxon>Ecdysozoa</taxon>
        <taxon>Nematoda</taxon>
        <taxon>Chromadorea</taxon>
        <taxon>Rhabditida</taxon>
        <taxon>Tylenchina</taxon>
        <taxon>Cephalobomorpha</taxon>
        <taxon>Cephaloboidea</taxon>
        <taxon>Cephalobidae</taxon>
        <taxon>Acrobeloides</taxon>
    </lineage>
</organism>
<evidence type="ECO:0000256" key="2">
    <source>
        <dbReference type="ARBA" id="ARBA00023002"/>
    </source>
</evidence>
<evidence type="ECO:0000256" key="1">
    <source>
        <dbReference type="ARBA" id="ARBA00009986"/>
    </source>
</evidence>
<reference evidence="7" key="1">
    <citation type="submission" date="2022-11" db="UniProtKB">
        <authorList>
            <consortium name="WormBaseParasite"/>
        </authorList>
    </citation>
    <scope>IDENTIFICATION</scope>
</reference>
<name>A0A914DFW9_9BILA</name>
<dbReference type="PANTHER" id="PTHR11699">
    <property type="entry name" value="ALDEHYDE DEHYDROGENASE-RELATED"/>
    <property type="match status" value="1"/>
</dbReference>
<dbReference type="FunFam" id="3.40.309.10:FF:000001">
    <property type="entry name" value="Mitochondrial aldehyde dehydrogenase 2"/>
    <property type="match status" value="1"/>
</dbReference>
<dbReference type="InterPro" id="IPR016162">
    <property type="entry name" value="Ald_DH_N"/>
</dbReference>
<evidence type="ECO:0000256" key="4">
    <source>
        <dbReference type="RuleBase" id="RU003345"/>
    </source>
</evidence>
<evidence type="ECO:0000313" key="6">
    <source>
        <dbReference type="Proteomes" id="UP000887540"/>
    </source>
</evidence>
<accession>A0A914DFW9</accession>
<protein>
    <submittedName>
        <fullName evidence="7">Aldehyde dehydrogenase domain-containing protein</fullName>
    </submittedName>
</protein>
<proteinExistence type="inferred from homology"/>
<dbReference type="InterPro" id="IPR016163">
    <property type="entry name" value="Ald_DH_C"/>
</dbReference>
<dbReference type="SUPFAM" id="SSF53720">
    <property type="entry name" value="ALDH-like"/>
    <property type="match status" value="1"/>
</dbReference>